<proteinExistence type="predicted"/>
<evidence type="ECO:0000313" key="4">
    <source>
        <dbReference type="Proteomes" id="UP000470213"/>
    </source>
</evidence>
<feature type="transmembrane region" description="Helical" evidence="2">
    <location>
        <begin position="29"/>
        <end position="48"/>
    </location>
</feature>
<sequence length="280" mass="30610">MELLVISWLVFAFVVAIVAGSKSRSKLGWFFIALLLSPLFSLILLLVLPDNYDDSITTTKPTSTPASTSTQPLANKTRPSVKPETKSCPFCAEEIKAAAKVCRFCQREQPTIAPKQYVLEAPVANSDNPKNPDTLRRTAEGKLLEGIFSKSWGKVNSAIQLNADLSIIVDGYDILQLAEIYSEPSIVSLLRKNIPVESNNKEHELRGESEQGIPSIPETLMGTPNGRMLEGIFSKSWGKVNSAIQLGADVTISLSGLSVEQLAQKYSDPSIVKLIQKNIH</sequence>
<dbReference type="RefSeq" id="WP_163088227.1">
    <property type="nucleotide sequence ID" value="NZ_JAAAWN010000033.1"/>
</dbReference>
<comment type="caution">
    <text evidence="3">The sequence shown here is derived from an EMBL/GenBank/DDBJ whole genome shotgun (WGS) entry which is preliminary data.</text>
</comment>
<evidence type="ECO:0008006" key="5">
    <source>
        <dbReference type="Google" id="ProtNLM"/>
    </source>
</evidence>
<organism evidence="3 4">
    <name type="scientific">Alteromonas profundi</name>
    <dbReference type="NCBI Taxonomy" id="2696062"/>
    <lineage>
        <taxon>Bacteria</taxon>
        <taxon>Pseudomonadati</taxon>
        <taxon>Pseudomonadota</taxon>
        <taxon>Gammaproteobacteria</taxon>
        <taxon>Alteromonadales</taxon>
        <taxon>Alteromonadaceae</taxon>
        <taxon>Alteromonas/Salinimonas group</taxon>
        <taxon>Alteromonas</taxon>
    </lineage>
</organism>
<dbReference type="AlphaFoldDB" id="A0A7X5LP89"/>
<keyword evidence="2" id="KW-0812">Transmembrane</keyword>
<keyword evidence="2" id="KW-1133">Transmembrane helix</keyword>
<feature type="region of interest" description="Disordered" evidence="1">
    <location>
        <begin position="58"/>
        <end position="85"/>
    </location>
</feature>
<evidence type="ECO:0000256" key="2">
    <source>
        <dbReference type="SAM" id="Phobius"/>
    </source>
</evidence>
<gene>
    <name evidence="3" type="ORF">GTH32_17575</name>
</gene>
<dbReference type="EMBL" id="JAAAWN010000033">
    <property type="protein sequence ID" value="NDV92982.1"/>
    <property type="molecule type" value="Genomic_DNA"/>
</dbReference>
<evidence type="ECO:0000313" key="3">
    <source>
        <dbReference type="EMBL" id="NDV92982.1"/>
    </source>
</evidence>
<keyword evidence="4" id="KW-1185">Reference proteome</keyword>
<evidence type="ECO:0000256" key="1">
    <source>
        <dbReference type="SAM" id="MobiDB-lite"/>
    </source>
</evidence>
<dbReference type="Proteomes" id="UP000470213">
    <property type="component" value="Unassembled WGS sequence"/>
</dbReference>
<protein>
    <recommendedName>
        <fullName evidence="5">Zinc ribbon domain-containing protein</fullName>
    </recommendedName>
</protein>
<keyword evidence="2" id="KW-0472">Membrane</keyword>
<accession>A0A7X5LP89</accession>
<feature type="compositionally biased region" description="Low complexity" evidence="1">
    <location>
        <begin position="58"/>
        <end position="72"/>
    </location>
</feature>
<reference evidence="3 4" key="1">
    <citation type="submission" date="2020-01" db="EMBL/GenBank/DDBJ databases">
        <authorList>
            <person name="Chen J."/>
            <person name="Zhu S."/>
            <person name="Yang J."/>
        </authorList>
    </citation>
    <scope>NUCLEOTIDE SEQUENCE [LARGE SCALE GENOMIC DNA]</scope>
    <source>
        <strain evidence="3 4">345S023</strain>
    </source>
</reference>
<name>A0A7X5LP89_9ALTE</name>